<proteinExistence type="inferred from homology"/>
<evidence type="ECO:0000256" key="2">
    <source>
        <dbReference type="ARBA" id="ARBA00005484"/>
    </source>
</evidence>
<evidence type="ECO:0000256" key="1">
    <source>
        <dbReference type="ARBA" id="ARBA00004141"/>
    </source>
</evidence>
<feature type="transmembrane region" description="Helical" evidence="9">
    <location>
        <begin position="214"/>
        <end position="236"/>
    </location>
</feature>
<protein>
    <submittedName>
        <fullName evidence="10">Oligopeptide transporter 4-like protein</fullName>
    </submittedName>
</protein>
<reference evidence="10" key="2">
    <citation type="submission" date="2022-01" db="EMBL/GenBank/DDBJ databases">
        <authorList>
            <person name="Yamashiro T."/>
            <person name="Shiraishi A."/>
            <person name="Satake H."/>
            <person name="Nakayama K."/>
        </authorList>
    </citation>
    <scope>NUCLEOTIDE SEQUENCE</scope>
</reference>
<organism evidence="10 11">
    <name type="scientific">Tanacetum coccineum</name>
    <dbReference type="NCBI Taxonomy" id="301880"/>
    <lineage>
        <taxon>Eukaryota</taxon>
        <taxon>Viridiplantae</taxon>
        <taxon>Streptophyta</taxon>
        <taxon>Embryophyta</taxon>
        <taxon>Tracheophyta</taxon>
        <taxon>Spermatophyta</taxon>
        <taxon>Magnoliopsida</taxon>
        <taxon>eudicotyledons</taxon>
        <taxon>Gunneridae</taxon>
        <taxon>Pentapetalae</taxon>
        <taxon>asterids</taxon>
        <taxon>campanulids</taxon>
        <taxon>Asterales</taxon>
        <taxon>Asteraceae</taxon>
        <taxon>Asteroideae</taxon>
        <taxon>Anthemideae</taxon>
        <taxon>Anthemidinae</taxon>
        <taxon>Tanacetum</taxon>
    </lineage>
</organism>
<dbReference type="Proteomes" id="UP001151760">
    <property type="component" value="Unassembled WGS sequence"/>
</dbReference>
<dbReference type="InterPro" id="IPR004648">
    <property type="entry name" value="Oligpept_transpt"/>
</dbReference>
<evidence type="ECO:0000256" key="6">
    <source>
        <dbReference type="ARBA" id="ARBA00022927"/>
    </source>
</evidence>
<keyword evidence="3" id="KW-0813">Transport</keyword>
<comment type="similarity">
    <text evidence="2">Belongs to the oligopeptide OPT transporter (TC 2.A.67.1) family.</text>
</comment>
<dbReference type="InterPro" id="IPR004813">
    <property type="entry name" value="OPT"/>
</dbReference>
<evidence type="ECO:0000256" key="3">
    <source>
        <dbReference type="ARBA" id="ARBA00022448"/>
    </source>
</evidence>
<keyword evidence="8 9" id="KW-0472">Membrane</keyword>
<evidence type="ECO:0000256" key="5">
    <source>
        <dbReference type="ARBA" id="ARBA00022856"/>
    </source>
</evidence>
<evidence type="ECO:0000313" key="10">
    <source>
        <dbReference type="EMBL" id="GJS93147.1"/>
    </source>
</evidence>
<sequence length="451" mass="50532">MFRPKRYESARIVPVGNLWCKYRPCRDNTCTKGLPKGFPTGTILAPKVSHRDDPCTFFQLVLASRILLSNLTKHFMGLLGLSKLGHGPSTGIGLHRFFTGNGQEYNITKIVHSNFEIDYIEYGKQGKVNLSTFFALTYGFGFATIASTLTHFGLFYGKEIYQRYKASTKGKVDVHTRLMRNYKDIPSWWFYVLLTVTLMVSLTLTLFMKDQIQMPFWGLIFATALAFGFTLPISIITATTNQTPGLNIITEYAMGLIYPGYPIANVCFKTYGYMSMTQAISFLSDFKLGHYMKIPPRSMFLVQFLGTIIAGTVNLGVAWYLLSNIDRICHPDPKSNSPWTCPNDTVFFDASVIWGLVGPKRIFGPLGNYGTLNWFFLGGIMGPVARLYAASSCSELQYMDIGVAFMAILLYFTTGLEDRSVHWWGTDNPQHCDLATCPTAKGVNITGCPVF</sequence>
<reference evidence="10" key="1">
    <citation type="journal article" date="2022" name="Int. J. Mol. Sci.">
        <title>Draft Genome of Tanacetum Coccineum: Genomic Comparison of Closely Related Tanacetum-Family Plants.</title>
        <authorList>
            <person name="Yamashiro T."/>
            <person name="Shiraishi A."/>
            <person name="Nakayama K."/>
            <person name="Satake H."/>
        </authorList>
    </citation>
    <scope>NUCLEOTIDE SEQUENCE</scope>
</reference>
<feature type="transmembrane region" description="Helical" evidence="9">
    <location>
        <begin position="300"/>
        <end position="322"/>
    </location>
</feature>
<gene>
    <name evidence="10" type="ORF">Tco_0800115</name>
</gene>
<dbReference type="NCBIfam" id="TIGR00728">
    <property type="entry name" value="OPT_sfam"/>
    <property type="match status" value="1"/>
</dbReference>
<name>A0ABQ4ZW52_9ASTR</name>
<evidence type="ECO:0000256" key="7">
    <source>
        <dbReference type="ARBA" id="ARBA00022989"/>
    </source>
</evidence>
<keyword evidence="5" id="KW-0571">Peptide transport</keyword>
<evidence type="ECO:0000256" key="4">
    <source>
        <dbReference type="ARBA" id="ARBA00022692"/>
    </source>
</evidence>
<keyword evidence="6" id="KW-0653">Protein transport</keyword>
<dbReference type="EMBL" id="BQNB010011635">
    <property type="protein sequence ID" value="GJS93147.1"/>
    <property type="molecule type" value="Genomic_DNA"/>
</dbReference>
<dbReference type="PANTHER" id="PTHR22601">
    <property type="entry name" value="ISP4 LIKE PROTEIN"/>
    <property type="match status" value="1"/>
</dbReference>
<evidence type="ECO:0000256" key="8">
    <source>
        <dbReference type="ARBA" id="ARBA00023136"/>
    </source>
</evidence>
<keyword evidence="4 9" id="KW-0812">Transmembrane</keyword>
<feature type="transmembrane region" description="Helical" evidence="9">
    <location>
        <begin position="188"/>
        <end position="207"/>
    </location>
</feature>
<evidence type="ECO:0000313" key="11">
    <source>
        <dbReference type="Proteomes" id="UP001151760"/>
    </source>
</evidence>
<comment type="subcellular location">
    <subcellularLocation>
        <location evidence="1">Membrane</location>
        <topology evidence="1">Multi-pass membrane protein</topology>
    </subcellularLocation>
</comment>
<accession>A0ABQ4ZW52</accession>
<evidence type="ECO:0000256" key="9">
    <source>
        <dbReference type="SAM" id="Phobius"/>
    </source>
</evidence>
<dbReference type="Pfam" id="PF03169">
    <property type="entry name" value="OPT"/>
    <property type="match status" value="1"/>
</dbReference>
<keyword evidence="11" id="KW-1185">Reference proteome</keyword>
<feature type="transmembrane region" description="Helical" evidence="9">
    <location>
        <begin position="133"/>
        <end position="156"/>
    </location>
</feature>
<comment type="caution">
    <text evidence="10">The sequence shown here is derived from an EMBL/GenBank/DDBJ whole genome shotgun (WGS) entry which is preliminary data.</text>
</comment>
<feature type="transmembrane region" description="Helical" evidence="9">
    <location>
        <begin position="248"/>
        <end position="268"/>
    </location>
</feature>
<keyword evidence="7 9" id="KW-1133">Transmembrane helix</keyword>